<dbReference type="Pfam" id="PF13335">
    <property type="entry name" value="Mg_chelatase_C"/>
    <property type="match status" value="1"/>
</dbReference>
<dbReference type="InterPro" id="IPR020568">
    <property type="entry name" value="Ribosomal_Su5_D2-typ_SF"/>
</dbReference>
<gene>
    <name evidence="5" type="ORF">LKD37_10225</name>
</gene>
<dbReference type="RefSeq" id="WP_302929131.1">
    <property type="nucleotide sequence ID" value="NZ_JAJEPW010000029.1"/>
</dbReference>
<keyword evidence="3" id="KW-0067">ATP-binding</keyword>
<proteinExistence type="inferred from homology"/>
<accession>A0AAE3DEU2</accession>
<dbReference type="NCBIfam" id="TIGR00368">
    <property type="entry name" value="YifB family Mg chelatase-like AAA ATPase"/>
    <property type="match status" value="1"/>
</dbReference>
<dbReference type="Pfam" id="PF01078">
    <property type="entry name" value="Mg_chelatase"/>
    <property type="match status" value="1"/>
</dbReference>
<sequence>MVVTVRSLGLSGISGYEVSVECFLSGGLPAFDVVGLPDAAVRESRERVRAAIKACGAKFPVSRITVNLAPAGQRKEGTVYDLPILLGILTAAEELKPLPADAAFLGELSLTGALRPVTGVLPMALCAARMGIRQLFVPAQNAPEATLAQGITVYPVENIAQLVAHLTGDAPIRPQTPWTPSPVSQALPDFADVMGQENVKRALEVAAAGGHNVLLIGSPGSGKSMLARRLPSILPDMTRQESLQTTEVYSVAGMTDPSHPLVTRRPFRSPHHTASPVSLSGGGTVPRPGEISLAHNGILFLDELPEFDKTALETLRQPLEDGVVTITRVSGSLTLPSRFMLVCAMNPCRCGWYGHPSGRCTCSESQVESYMRRISGPLLDRIDMHIEVPSVEYEAMRRKEKPETSAQVRARVNAARELQKQRFSGTGVSCNAYMTPAMIGQYCLLDAAGERLMKGAFDRLGLTGRSHDRILRMARTIADLDASPDIQAAHLAEAIQYRSSTLLK</sequence>
<dbReference type="Proteomes" id="UP001199319">
    <property type="component" value="Unassembled WGS sequence"/>
</dbReference>
<dbReference type="Gene3D" id="3.30.230.10">
    <property type="match status" value="1"/>
</dbReference>
<evidence type="ECO:0000313" key="6">
    <source>
        <dbReference type="Proteomes" id="UP001199319"/>
    </source>
</evidence>
<dbReference type="SUPFAM" id="SSF54211">
    <property type="entry name" value="Ribosomal protein S5 domain 2-like"/>
    <property type="match status" value="1"/>
</dbReference>
<dbReference type="GO" id="GO:0003677">
    <property type="term" value="F:DNA binding"/>
    <property type="evidence" value="ECO:0007669"/>
    <property type="project" value="InterPro"/>
</dbReference>
<evidence type="ECO:0000259" key="4">
    <source>
        <dbReference type="SMART" id="SM00382"/>
    </source>
</evidence>
<keyword evidence="6" id="KW-1185">Reference proteome</keyword>
<dbReference type="SMART" id="SM00382">
    <property type="entry name" value="AAA"/>
    <property type="match status" value="1"/>
</dbReference>
<evidence type="ECO:0000256" key="3">
    <source>
        <dbReference type="ARBA" id="ARBA00022840"/>
    </source>
</evidence>
<dbReference type="InterPro" id="IPR027417">
    <property type="entry name" value="P-loop_NTPase"/>
</dbReference>
<evidence type="ECO:0000313" key="5">
    <source>
        <dbReference type="EMBL" id="MCC2129890.1"/>
    </source>
</evidence>
<comment type="caution">
    <text evidence="5">The sequence shown here is derived from an EMBL/GenBank/DDBJ whole genome shotgun (WGS) entry which is preliminary data.</text>
</comment>
<dbReference type="InterPro" id="IPR004482">
    <property type="entry name" value="Mg_chelat-rel"/>
</dbReference>
<dbReference type="InterPro" id="IPR003593">
    <property type="entry name" value="AAA+_ATPase"/>
</dbReference>
<comment type="similarity">
    <text evidence="1">Belongs to the Mg-chelatase subunits D/I family. ComM subfamily.</text>
</comment>
<feature type="domain" description="AAA+ ATPase" evidence="4">
    <location>
        <begin position="209"/>
        <end position="392"/>
    </location>
</feature>
<dbReference type="Gene3D" id="3.40.50.300">
    <property type="entry name" value="P-loop containing nucleotide triphosphate hydrolases"/>
    <property type="match status" value="1"/>
</dbReference>
<dbReference type="InterPro" id="IPR045006">
    <property type="entry name" value="CHLI-like"/>
</dbReference>
<dbReference type="InterPro" id="IPR014721">
    <property type="entry name" value="Ribsml_uS5_D2-typ_fold_subgr"/>
</dbReference>
<dbReference type="InterPro" id="IPR001208">
    <property type="entry name" value="MCM_dom"/>
</dbReference>
<keyword evidence="2" id="KW-0547">Nucleotide-binding</keyword>
<dbReference type="InterPro" id="IPR025943">
    <property type="entry name" value="Sigma_54_int_dom_ATP-bd_2"/>
</dbReference>
<dbReference type="PANTHER" id="PTHR32039:SF7">
    <property type="entry name" value="COMPETENCE PROTEIN COMM"/>
    <property type="match status" value="1"/>
</dbReference>
<dbReference type="PANTHER" id="PTHR32039">
    <property type="entry name" value="MAGNESIUM-CHELATASE SUBUNIT CHLI"/>
    <property type="match status" value="1"/>
</dbReference>
<dbReference type="InterPro" id="IPR000523">
    <property type="entry name" value="Mg_chelatse_chII-like_cat_dom"/>
</dbReference>
<protein>
    <submittedName>
        <fullName evidence="5">YifB family Mg chelatase-like AAA ATPase</fullName>
    </submittedName>
</protein>
<dbReference type="GO" id="GO:0005524">
    <property type="term" value="F:ATP binding"/>
    <property type="evidence" value="ECO:0007669"/>
    <property type="project" value="UniProtKB-KW"/>
</dbReference>
<dbReference type="PROSITE" id="PS00676">
    <property type="entry name" value="SIGMA54_INTERACT_2"/>
    <property type="match status" value="1"/>
</dbReference>
<evidence type="ECO:0000256" key="2">
    <source>
        <dbReference type="ARBA" id="ARBA00022741"/>
    </source>
</evidence>
<dbReference type="Pfam" id="PF13541">
    <property type="entry name" value="ChlI"/>
    <property type="match status" value="1"/>
</dbReference>
<evidence type="ECO:0000256" key="1">
    <source>
        <dbReference type="ARBA" id="ARBA00006354"/>
    </source>
</evidence>
<name>A0AAE3DEU2_9FIRM</name>
<dbReference type="PRINTS" id="PR01657">
    <property type="entry name" value="MCMFAMILY"/>
</dbReference>
<organism evidence="5 6">
    <name type="scientific">Brotocaccenecus cirricatena</name>
    <dbReference type="NCBI Taxonomy" id="3064195"/>
    <lineage>
        <taxon>Bacteria</taxon>
        <taxon>Bacillati</taxon>
        <taxon>Bacillota</taxon>
        <taxon>Clostridia</taxon>
        <taxon>Eubacteriales</taxon>
        <taxon>Oscillospiraceae</taxon>
        <taxon>Brotocaccenecus</taxon>
    </lineage>
</organism>
<dbReference type="EMBL" id="JAJEPW010000029">
    <property type="protein sequence ID" value="MCC2129890.1"/>
    <property type="molecule type" value="Genomic_DNA"/>
</dbReference>
<dbReference type="AlphaFoldDB" id="A0AAE3DEU2"/>
<dbReference type="SUPFAM" id="SSF52540">
    <property type="entry name" value="P-loop containing nucleoside triphosphate hydrolases"/>
    <property type="match status" value="1"/>
</dbReference>
<dbReference type="InterPro" id="IPR025158">
    <property type="entry name" value="Mg_chelat-rel_C"/>
</dbReference>
<reference evidence="5" key="1">
    <citation type="submission" date="2021-10" db="EMBL/GenBank/DDBJ databases">
        <title>Anaerobic single-cell dispensing facilitates the cultivation of human gut bacteria.</title>
        <authorList>
            <person name="Afrizal A."/>
        </authorList>
    </citation>
    <scope>NUCLEOTIDE SEQUENCE</scope>
    <source>
        <strain evidence="5">CLA-AA-H272</strain>
    </source>
</reference>